<feature type="chain" id="PRO_5032658528" evidence="3">
    <location>
        <begin position="37"/>
        <end position="673"/>
    </location>
</feature>
<dbReference type="CDD" id="cd13401">
    <property type="entry name" value="Slt70-like"/>
    <property type="match status" value="1"/>
</dbReference>
<dbReference type="Proteomes" id="UP000545386">
    <property type="component" value="Unassembled WGS sequence"/>
</dbReference>
<evidence type="ECO:0000256" key="1">
    <source>
        <dbReference type="ARBA" id="ARBA00007734"/>
    </source>
</evidence>
<evidence type="ECO:0000313" key="6">
    <source>
        <dbReference type="EMBL" id="MBC2768857.1"/>
    </source>
</evidence>
<dbReference type="AlphaFoldDB" id="A0A842HKP1"/>
<dbReference type="RefSeq" id="WP_185778675.1">
    <property type="nucleotide sequence ID" value="NZ_JACJUU010000002.1"/>
</dbReference>
<evidence type="ECO:0000259" key="4">
    <source>
        <dbReference type="Pfam" id="PF01464"/>
    </source>
</evidence>
<dbReference type="SUPFAM" id="SSF48435">
    <property type="entry name" value="Bacterial muramidases"/>
    <property type="match status" value="1"/>
</dbReference>
<dbReference type="Pfam" id="PF01464">
    <property type="entry name" value="SLT"/>
    <property type="match status" value="1"/>
</dbReference>
<evidence type="ECO:0000256" key="2">
    <source>
        <dbReference type="ARBA" id="ARBA00022729"/>
    </source>
</evidence>
<comment type="caution">
    <text evidence="6">The sequence shown here is derived from an EMBL/GenBank/DDBJ whole genome shotgun (WGS) entry which is preliminary data.</text>
</comment>
<dbReference type="InterPro" id="IPR037061">
    <property type="entry name" value="Lytic_TGlycoase_superhlx_L_sf"/>
</dbReference>
<sequence>MVFKQSQRYQKLFRRAGVALGGLIAVASVTSFPAQAQSSAPVEVIRITAQTDAPLQAVIDARDAMQSKQWGRLEALAPVASQDPLLGSYAEYWLLRRQLQDPTSPVPTERLERFMATNKDAYLADRIRADWVVAATRTGDYRQALALGPVVASSTLVDCAVLLSRHMSGQPVNAQVAVDTFRPVSTCWMMLDQLVDSNVVIWKHLQPMLRDTLETNKTGDAQRLAALMFNAVQMKSYAALMKNPKQWLSTQSAPRTREDFELVTLALSRLARGDRDAETAYVQQRWANVISKADLQWVWGQFGLVSALNVEPEAVNWYRQSGNIPKSDYNHAWEVRSELRQVPVDWKQVGNAIRKMTARQQAEPVWVYWYARSLAAVGNEQAATKLYQSILGDYGFYGQLAHEELGMPIAMPPKPAPVTPDEFAQAQANPGLQRAIKLFDLGWRAEAVPEWNFTLRGMTDRQLLAAAELAREEQIFDRVVNTSLQTTEVADFSQRFVAPFEGRVSQKAREINLDPAWVYGLIRQESRFITDARSRVGASGLMQLMPATARWVAKKIGMTDFKPSSVNDFEVNTVLGTQYLRMVLEDLGGSQVLATAGYNAGPGRSIQWRAKLRGPVEGAIFAETIPFTETRLYVKHVLSNAVYYDMLFSGKPQSLKARLGVISPQPRRGTGLP</sequence>
<feature type="signal peptide" evidence="3">
    <location>
        <begin position="1"/>
        <end position="36"/>
    </location>
</feature>
<proteinExistence type="inferred from homology"/>
<dbReference type="Gene3D" id="1.10.530.10">
    <property type="match status" value="1"/>
</dbReference>
<dbReference type="InterPro" id="IPR008939">
    <property type="entry name" value="Lytic_TGlycosylase_superhlx_U"/>
</dbReference>
<accession>A0A842HKP1</accession>
<keyword evidence="2 3" id="KW-0732">Signal</keyword>
<organism evidence="6 7">
    <name type="scientific">Pusillimonas minor</name>
    <dbReference type="NCBI Taxonomy" id="2697024"/>
    <lineage>
        <taxon>Bacteria</taxon>
        <taxon>Pseudomonadati</taxon>
        <taxon>Pseudomonadota</taxon>
        <taxon>Betaproteobacteria</taxon>
        <taxon>Burkholderiales</taxon>
        <taxon>Alcaligenaceae</taxon>
        <taxon>Pusillimonas</taxon>
    </lineage>
</organism>
<dbReference type="Gene3D" id="1.25.20.10">
    <property type="entry name" value="Bacterial muramidases"/>
    <property type="match status" value="1"/>
</dbReference>
<dbReference type="GO" id="GO:0004553">
    <property type="term" value="F:hydrolase activity, hydrolyzing O-glycosyl compounds"/>
    <property type="evidence" value="ECO:0007669"/>
    <property type="project" value="InterPro"/>
</dbReference>
<dbReference type="Pfam" id="PF14718">
    <property type="entry name" value="SLT_L"/>
    <property type="match status" value="1"/>
</dbReference>
<dbReference type="InterPro" id="IPR012289">
    <property type="entry name" value="Lytic_TGlycosylase_superhlx_L"/>
</dbReference>
<evidence type="ECO:0000259" key="5">
    <source>
        <dbReference type="Pfam" id="PF14718"/>
    </source>
</evidence>
<name>A0A842HKP1_9BURK</name>
<protein>
    <submittedName>
        <fullName evidence="6">Lytic transglycosylase domain-containing protein</fullName>
    </submittedName>
</protein>
<evidence type="ECO:0000313" key="7">
    <source>
        <dbReference type="Proteomes" id="UP000545386"/>
    </source>
</evidence>
<dbReference type="PANTHER" id="PTHR37423:SF5">
    <property type="entry name" value="SOLUBLE LYTIC MUREIN TRANSGLYCOSYLASE"/>
    <property type="match status" value="1"/>
</dbReference>
<dbReference type="Gene3D" id="1.10.1240.20">
    <property type="entry name" value="Lytic transglycosylase, superhelical linker domain"/>
    <property type="match status" value="1"/>
</dbReference>
<keyword evidence="7" id="KW-1185">Reference proteome</keyword>
<dbReference type="EMBL" id="JACJUU010000002">
    <property type="protein sequence ID" value="MBC2768857.1"/>
    <property type="molecule type" value="Genomic_DNA"/>
</dbReference>
<comment type="similarity">
    <text evidence="1">Belongs to the transglycosylase Slt family.</text>
</comment>
<dbReference type="PANTHER" id="PTHR37423">
    <property type="entry name" value="SOLUBLE LYTIC MUREIN TRANSGLYCOSYLASE-RELATED"/>
    <property type="match status" value="1"/>
</dbReference>
<reference evidence="6 7" key="1">
    <citation type="submission" date="2020-08" db="EMBL/GenBank/DDBJ databases">
        <title>Paraeoetvoesia sp. YC-7-48 draft genome sequence.</title>
        <authorList>
            <person name="Yao L."/>
        </authorList>
    </citation>
    <scope>NUCLEOTIDE SEQUENCE [LARGE SCALE GENOMIC DNA]</scope>
    <source>
        <strain evidence="7">YC-7-48</strain>
    </source>
</reference>
<feature type="domain" description="Transglycosylase SLT" evidence="4">
    <location>
        <begin position="506"/>
        <end position="611"/>
    </location>
</feature>
<gene>
    <name evidence="6" type="ORF">GTU67_02885</name>
</gene>
<dbReference type="InterPro" id="IPR023346">
    <property type="entry name" value="Lysozyme-like_dom_sf"/>
</dbReference>
<feature type="domain" description="Lytic transglycosylase superhelical linker" evidence="5">
    <location>
        <begin position="427"/>
        <end position="486"/>
    </location>
</feature>
<evidence type="ECO:0000256" key="3">
    <source>
        <dbReference type="SAM" id="SignalP"/>
    </source>
</evidence>
<dbReference type="GO" id="GO:0042597">
    <property type="term" value="C:periplasmic space"/>
    <property type="evidence" value="ECO:0007669"/>
    <property type="project" value="InterPro"/>
</dbReference>
<dbReference type="SUPFAM" id="SSF53955">
    <property type="entry name" value="Lysozyme-like"/>
    <property type="match status" value="1"/>
</dbReference>
<dbReference type="InterPro" id="IPR008258">
    <property type="entry name" value="Transglycosylase_SLT_dom_1"/>
</dbReference>